<dbReference type="RefSeq" id="WP_115000226.1">
    <property type="nucleotide sequence ID" value="NZ_RHPN01000006.1"/>
</dbReference>
<dbReference type="Proteomes" id="UP000267844">
    <property type="component" value="Unassembled WGS sequence"/>
</dbReference>
<feature type="signal peptide" evidence="1">
    <location>
        <begin position="1"/>
        <end position="18"/>
    </location>
</feature>
<reference evidence="3 4" key="1">
    <citation type="submission" date="2018-06" db="EMBL/GenBank/DDBJ databases">
        <authorList>
            <consortium name="Pathogen Informatics"/>
            <person name="Doyle S."/>
        </authorList>
    </citation>
    <scope>NUCLEOTIDE SEQUENCE [LARGE SCALE GENOMIC DNA]</scope>
    <source>
        <strain evidence="3 4">NCTC13456</strain>
    </source>
</reference>
<feature type="chain" id="PRO_5044389363" description="Peptidylprolyl isomerase" evidence="1">
    <location>
        <begin position="19"/>
        <end position="120"/>
    </location>
</feature>
<reference evidence="2 5" key="2">
    <citation type="submission" date="2018-10" db="EMBL/GenBank/DDBJ databases">
        <title>Transmission dynamics of multidrug resistant bacteria on intensive care unit surfaces.</title>
        <authorList>
            <person name="D'Souza A.W."/>
            <person name="Potter R.F."/>
            <person name="Wallace M."/>
            <person name="Shupe A."/>
            <person name="Patel S."/>
            <person name="Sun S."/>
            <person name="Gul D."/>
            <person name="Kwon J.H."/>
            <person name="Andleeb S."/>
            <person name="Burnham C.-A.D."/>
            <person name="Dantas G."/>
        </authorList>
    </citation>
    <scope>NUCLEOTIDE SEQUENCE [LARGE SCALE GENOMIC DNA]</scope>
    <source>
        <strain evidence="2 5">WF_348</strain>
    </source>
</reference>
<protein>
    <recommendedName>
        <fullName evidence="6">Peptidylprolyl isomerase</fullName>
    </recommendedName>
</protein>
<evidence type="ECO:0000256" key="1">
    <source>
        <dbReference type="SAM" id="SignalP"/>
    </source>
</evidence>
<organism evidence="3 4">
    <name type="scientific">Empedobacter falsenii</name>
    <dbReference type="NCBI Taxonomy" id="343874"/>
    <lineage>
        <taxon>Bacteria</taxon>
        <taxon>Pseudomonadati</taxon>
        <taxon>Bacteroidota</taxon>
        <taxon>Flavobacteriia</taxon>
        <taxon>Flavobacteriales</taxon>
        <taxon>Weeksellaceae</taxon>
        <taxon>Empedobacter</taxon>
    </lineage>
</organism>
<accession>A0A376GB20</accession>
<dbReference type="AlphaFoldDB" id="A0A376GB20"/>
<evidence type="ECO:0000313" key="5">
    <source>
        <dbReference type="Proteomes" id="UP000267844"/>
    </source>
</evidence>
<evidence type="ECO:0000313" key="3">
    <source>
        <dbReference type="EMBL" id="STD55967.1"/>
    </source>
</evidence>
<evidence type="ECO:0008006" key="6">
    <source>
        <dbReference type="Google" id="ProtNLM"/>
    </source>
</evidence>
<name>A0A376GB20_9FLAO</name>
<keyword evidence="1" id="KW-0732">Signal</keyword>
<dbReference type="EMBL" id="RHPO01000006">
    <property type="protein sequence ID" value="RRT92916.1"/>
    <property type="molecule type" value="Genomic_DNA"/>
</dbReference>
<dbReference type="EMBL" id="UFXS01000001">
    <property type="protein sequence ID" value="STD55967.1"/>
    <property type="molecule type" value="Genomic_DNA"/>
</dbReference>
<evidence type="ECO:0000313" key="2">
    <source>
        <dbReference type="EMBL" id="RRT92916.1"/>
    </source>
</evidence>
<gene>
    <name evidence="2" type="ORF">EGI89_04960</name>
    <name evidence="3" type="ORF">NCTC13456_01947</name>
</gene>
<sequence length="120" mass="14106">MKKGLVLFLFFVTGVVFSQTKNNQTYYFFSIAYGQDNEVYVTDVYEANIDNKDIYAKLADRYTKFQNYLLKNGTIGSLKEIQTGYEKNYQKKEQAEAEQKYFLSTLEKQQFTAKMVNYSL</sequence>
<proteinExistence type="predicted"/>
<evidence type="ECO:0000313" key="4">
    <source>
        <dbReference type="Proteomes" id="UP000254737"/>
    </source>
</evidence>
<dbReference type="Proteomes" id="UP000254737">
    <property type="component" value="Unassembled WGS sequence"/>
</dbReference>